<feature type="region of interest" description="Disordered" evidence="1">
    <location>
        <begin position="207"/>
        <end position="233"/>
    </location>
</feature>
<comment type="caution">
    <text evidence="2">The sequence shown here is derived from an EMBL/GenBank/DDBJ whole genome shotgun (WGS) entry which is preliminary data.</text>
</comment>
<organism evidence="2 3">
    <name type="scientific">Vitis vinifera</name>
    <name type="common">Grape</name>
    <dbReference type="NCBI Taxonomy" id="29760"/>
    <lineage>
        <taxon>Eukaryota</taxon>
        <taxon>Viridiplantae</taxon>
        <taxon>Streptophyta</taxon>
        <taxon>Embryophyta</taxon>
        <taxon>Tracheophyta</taxon>
        <taxon>Spermatophyta</taxon>
        <taxon>Magnoliopsida</taxon>
        <taxon>eudicotyledons</taxon>
        <taxon>Gunneridae</taxon>
        <taxon>Pentapetalae</taxon>
        <taxon>rosids</taxon>
        <taxon>Vitales</taxon>
        <taxon>Vitaceae</taxon>
        <taxon>Viteae</taxon>
        <taxon>Vitis</taxon>
    </lineage>
</organism>
<dbReference type="Proteomes" id="UP000288805">
    <property type="component" value="Unassembled WGS sequence"/>
</dbReference>
<feature type="compositionally biased region" description="Low complexity" evidence="1">
    <location>
        <begin position="71"/>
        <end position="81"/>
    </location>
</feature>
<evidence type="ECO:0000313" key="3">
    <source>
        <dbReference type="Proteomes" id="UP000288805"/>
    </source>
</evidence>
<feature type="region of interest" description="Disordered" evidence="1">
    <location>
        <begin position="71"/>
        <end position="111"/>
    </location>
</feature>
<reference evidence="2 3" key="1">
    <citation type="journal article" date="2018" name="PLoS Genet.">
        <title>Population sequencing reveals clonal diversity and ancestral inbreeding in the grapevine cultivar Chardonnay.</title>
        <authorList>
            <person name="Roach M.J."/>
            <person name="Johnson D.L."/>
            <person name="Bohlmann J."/>
            <person name="van Vuuren H.J."/>
            <person name="Jones S.J."/>
            <person name="Pretorius I.S."/>
            <person name="Schmidt S.A."/>
            <person name="Borneman A.R."/>
        </authorList>
    </citation>
    <scope>NUCLEOTIDE SEQUENCE [LARGE SCALE GENOMIC DNA]</scope>
    <source>
        <strain evidence="3">cv. Chardonnay</strain>
        <tissue evidence="2">Leaf</tissue>
    </source>
</reference>
<dbReference type="AlphaFoldDB" id="A0A438ISR9"/>
<evidence type="ECO:0000313" key="2">
    <source>
        <dbReference type="EMBL" id="RVW99759.1"/>
    </source>
</evidence>
<protein>
    <submittedName>
        <fullName evidence="2">Uncharacterized protein</fullName>
    </submittedName>
</protein>
<name>A0A438ISR9_VITVI</name>
<feature type="compositionally biased region" description="Polar residues" evidence="1">
    <location>
        <begin position="94"/>
        <end position="111"/>
    </location>
</feature>
<gene>
    <name evidence="2" type="ORF">CK203_029142</name>
</gene>
<proteinExistence type="predicted"/>
<accession>A0A438ISR9</accession>
<sequence length="233" mass="25343">MIGIALKTLPSIKDSGEKTAFQVLIGLNKDLDEVRGRILGTKPLPTIHEAFAEVKREESWKKLMLGKQTAAATTESSALAARDWKPRSNGRDSWANNATTDSTSQPKSNPFSKEQLDLLQKLLQQSLQPKPPQPTSITGTGSIAQKGNFLSALNAKQKRTRPWIVDSGASDHMTGDANVMDLGMMIGNAKVHEGLYLLQANEYPNPSHSQANISQAHSIQSSNSVLSIRSDNK</sequence>
<dbReference type="EMBL" id="QGNW01000085">
    <property type="protein sequence ID" value="RVW99759.1"/>
    <property type="molecule type" value="Genomic_DNA"/>
</dbReference>
<evidence type="ECO:0000256" key="1">
    <source>
        <dbReference type="SAM" id="MobiDB-lite"/>
    </source>
</evidence>